<feature type="transmembrane region" description="Helical" evidence="6">
    <location>
        <begin position="97"/>
        <end position="116"/>
    </location>
</feature>
<protein>
    <submittedName>
        <fullName evidence="8">ComEC/Rec2-like protein</fullName>
    </submittedName>
</protein>
<feature type="transmembrane region" description="Helical" evidence="6">
    <location>
        <begin position="390"/>
        <end position="406"/>
    </location>
</feature>
<keyword evidence="2" id="KW-1003">Cell membrane</keyword>
<dbReference type="EMBL" id="CDNC01000002">
    <property type="protein sequence ID" value="CEM60743.1"/>
    <property type="molecule type" value="Genomic_DNA"/>
</dbReference>
<dbReference type="InterPro" id="IPR052159">
    <property type="entry name" value="Competence_DNA_uptake"/>
</dbReference>
<keyword evidence="5 6" id="KW-0472">Membrane</keyword>
<evidence type="ECO:0000313" key="8">
    <source>
        <dbReference type="EMBL" id="CEM60743.1"/>
    </source>
</evidence>
<evidence type="ECO:0000256" key="3">
    <source>
        <dbReference type="ARBA" id="ARBA00022692"/>
    </source>
</evidence>
<comment type="subcellular location">
    <subcellularLocation>
        <location evidence="1">Cell membrane</location>
        <topology evidence="1">Multi-pass membrane protein</topology>
    </subcellularLocation>
</comment>
<feature type="domain" description="ComEC/Rec2-related protein" evidence="7">
    <location>
        <begin position="295"/>
        <end position="545"/>
    </location>
</feature>
<feature type="transmembrane region" description="Helical" evidence="6">
    <location>
        <begin position="12"/>
        <end position="37"/>
    </location>
</feature>
<dbReference type="InterPro" id="IPR004477">
    <property type="entry name" value="ComEC_N"/>
</dbReference>
<sequence length="570" mass="62760">MIYTIENLGTAFFSTVLCIIAYFLIFVVIALLIFLYFNTVFDLTFSKSFTVSKPFLQIPTNNKNMRKETNAPIVIIAGTLCCLFYGFYAIGFSISGTLFTILSIALLFLIVFWVLFFKKRANVLMRNGVYIAIGCVFALFAYRFLLVLEAPPATLAQLSKVTMIEAELSGDPLPAGQRYYRMPVKLLRCSYADGSSFFARGSCMLFIPAAAVKEQYAGGISLLRGEVFSEYYAKGLRLFVKGGFTDDEKAFFAKPVQPKFSAWNSKHEKVRARLRFYLMYLLYEWGEAGGLLLALLAADKTFLTPDFAESFKNAGLAHVLALSGMHVSIVSLAAIRFGNIFGRKRIAIRVSLLSVLFFVWFAGTSPSLSRALGMMLFMVLGKRFGFQPKIFSILSAMITVHIVFFPQDALELGFMLSYGALAGILLFGEALITIVKKQIPAAIAGAFAASIGAQAFTAPIVIGFIGKIAFIGVLASCVISPIVSVFLIFGIAAIGICLLLPIASPIFSFVLNGMYHCIFFLARSFAQFPLLEAETISETVFYAIIPFAAGVSCMYIAKKITIKRNSYELT</sequence>
<evidence type="ECO:0000256" key="4">
    <source>
        <dbReference type="ARBA" id="ARBA00022989"/>
    </source>
</evidence>
<evidence type="ECO:0000259" key="7">
    <source>
        <dbReference type="Pfam" id="PF03772"/>
    </source>
</evidence>
<dbReference type="PANTHER" id="PTHR30619">
    <property type="entry name" value="DNA INTERNALIZATION/COMPETENCE PROTEIN COMEC/REC2"/>
    <property type="match status" value="1"/>
</dbReference>
<feature type="transmembrane region" description="Helical" evidence="6">
    <location>
        <begin position="71"/>
        <end position="90"/>
    </location>
</feature>
<proteinExistence type="predicted"/>
<name>A0A0B7GQM3_TREPH</name>
<evidence type="ECO:0000256" key="1">
    <source>
        <dbReference type="ARBA" id="ARBA00004651"/>
    </source>
</evidence>
<dbReference type="Proteomes" id="UP000042527">
    <property type="component" value="Unassembled WGS sequence"/>
</dbReference>
<evidence type="ECO:0000256" key="6">
    <source>
        <dbReference type="SAM" id="Phobius"/>
    </source>
</evidence>
<keyword evidence="9" id="KW-1185">Reference proteome</keyword>
<dbReference type="NCBIfam" id="TIGR00360">
    <property type="entry name" value="ComEC_N-term"/>
    <property type="match status" value="1"/>
</dbReference>
<dbReference type="AlphaFoldDB" id="A0A0B7GQM3"/>
<accession>A0A0B7GQM3</accession>
<feature type="transmembrane region" description="Helical" evidence="6">
    <location>
        <begin position="346"/>
        <end position="362"/>
    </location>
</feature>
<dbReference type="Pfam" id="PF03772">
    <property type="entry name" value="Competence"/>
    <property type="match status" value="1"/>
</dbReference>
<dbReference type="GO" id="GO:0005886">
    <property type="term" value="C:plasma membrane"/>
    <property type="evidence" value="ECO:0007669"/>
    <property type="project" value="UniProtKB-SubCell"/>
</dbReference>
<evidence type="ECO:0000313" key="9">
    <source>
        <dbReference type="Proteomes" id="UP000042527"/>
    </source>
</evidence>
<reference evidence="9" key="1">
    <citation type="submission" date="2015-01" db="EMBL/GenBank/DDBJ databases">
        <authorList>
            <person name="Manzoor Shahid"/>
            <person name="Zubair Saima"/>
        </authorList>
    </citation>
    <scope>NUCLEOTIDE SEQUENCE [LARGE SCALE GENOMIC DNA]</scope>
    <source>
        <strain evidence="9">V1</strain>
    </source>
</reference>
<evidence type="ECO:0000256" key="5">
    <source>
        <dbReference type="ARBA" id="ARBA00023136"/>
    </source>
</evidence>
<keyword evidence="3 6" id="KW-0812">Transmembrane</keyword>
<dbReference type="PANTHER" id="PTHR30619:SF7">
    <property type="entry name" value="BETA-LACTAMASE DOMAIN PROTEIN"/>
    <property type="match status" value="1"/>
</dbReference>
<organism evidence="8 9">
    <name type="scientific">Treponema phagedenis</name>
    <dbReference type="NCBI Taxonomy" id="162"/>
    <lineage>
        <taxon>Bacteria</taxon>
        <taxon>Pseudomonadati</taxon>
        <taxon>Spirochaetota</taxon>
        <taxon>Spirochaetia</taxon>
        <taxon>Spirochaetales</taxon>
        <taxon>Treponemataceae</taxon>
        <taxon>Treponema</taxon>
    </lineage>
</organism>
<feature type="transmembrane region" description="Helical" evidence="6">
    <location>
        <begin position="316"/>
        <end position="334"/>
    </location>
</feature>
<keyword evidence="4 6" id="KW-1133">Transmembrane helix</keyword>
<gene>
    <name evidence="8" type="ORF">TPHV1_100063</name>
</gene>
<feature type="transmembrane region" description="Helical" evidence="6">
    <location>
        <begin position="540"/>
        <end position="557"/>
    </location>
</feature>
<feature type="transmembrane region" description="Helical" evidence="6">
    <location>
        <begin position="276"/>
        <end position="296"/>
    </location>
</feature>
<evidence type="ECO:0000256" key="2">
    <source>
        <dbReference type="ARBA" id="ARBA00022475"/>
    </source>
</evidence>
<feature type="transmembrane region" description="Helical" evidence="6">
    <location>
        <begin position="468"/>
        <end position="499"/>
    </location>
</feature>
<feature type="transmembrane region" description="Helical" evidence="6">
    <location>
        <begin position="412"/>
        <end position="432"/>
    </location>
</feature>